<dbReference type="eggNOG" id="ENOG5032S5R">
    <property type="taxonomic scope" value="Bacteria"/>
</dbReference>
<keyword evidence="4" id="KW-1185">Reference proteome</keyword>
<evidence type="ECO:0000313" key="5">
    <source>
        <dbReference type="Proteomes" id="UP000561726"/>
    </source>
</evidence>
<gene>
    <name evidence="3" type="ORF">BJ997_002211</name>
    <name evidence="2" type="ORF">GY21_03225</name>
</gene>
<protein>
    <recommendedName>
        <fullName evidence="1">YdhG-like domain-containing protein</fullName>
    </recommendedName>
</protein>
<dbReference type="OrthoDB" id="5951444at2"/>
<reference evidence="3 5" key="2">
    <citation type="submission" date="2020-08" db="EMBL/GenBank/DDBJ databases">
        <title>Sequencing the genomes of 1000 actinobacteria strains.</title>
        <authorList>
            <person name="Klenk H.-P."/>
        </authorList>
    </citation>
    <scope>NUCLEOTIDE SEQUENCE [LARGE SCALE GENOMIC DNA]</scope>
    <source>
        <strain evidence="3 5">DSM 21065</strain>
    </source>
</reference>
<evidence type="ECO:0000259" key="1">
    <source>
        <dbReference type="Pfam" id="PF08818"/>
    </source>
</evidence>
<dbReference type="STRING" id="1001240.GY21_03225"/>
<dbReference type="Pfam" id="PF08818">
    <property type="entry name" value="DUF1801"/>
    <property type="match status" value="1"/>
</dbReference>
<sequence length="135" mass="14980">MAAPKTRPTNQDVTAFLDGVEPPRRRVEGHALRALMERVTQQPGVMWGPTMVGFGSTLYTNTLGTHTWFDVGFSPRKPAMTIYGVHNGYEPVNPLLTQLGPHTTGKSCLYVNRLEDIDLDVLERLISDAWKSVNG</sequence>
<dbReference type="EMBL" id="JPXF01000007">
    <property type="protein sequence ID" value="KGJ80122.1"/>
    <property type="molecule type" value="Genomic_DNA"/>
</dbReference>
<reference evidence="2 4" key="1">
    <citation type="submission" date="2014-08" db="EMBL/GenBank/DDBJ databases">
        <authorList>
            <person name="Sisinthy S."/>
        </authorList>
    </citation>
    <scope>NUCLEOTIDE SEQUENCE [LARGE SCALE GENOMIC DNA]</scope>
    <source>
        <strain evidence="2 4">RuG17</strain>
    </source>
</reference>
<dbReference type="RefSeq" id="WP_035835154.1">
    <property type="nucleotide sequence ID" value="NZ_JACHBQ010000001.1"/>
</dbReference>
<accession>A0A099JRA7</accession>
<dbReference type="AlphaFoldDB" id="A0A099JRA7"/>
<dbReference type="EMBL" id="JACHBQ010000001">
    <property type="protein sequence ID" value="MBB5641663.1"/>
    <property type="molecule type" value="Genomic_DNA"/>
</dbReference>
<evidence type="ECO:0000313" key="3">
    <source>
        <dbReference type="EMBL" id="MBB5641663.1"/>
    </source>
</evidence>
<dbReference type="InterPro" id="IPR014922">
    <property type="entry name" value="YdhG-like"/>
</dbReference>
<feature type="domain" description="YdhG-like" evidence="1">
    <location>
        <begin position="26"/>
        <end position="129"/>
    </location>
</feature>
<comment type="caution">
    <text evidence="2">The sequence shown here is derived from an EMBL/GenBank/DDBJ whole genome shotgun (WGS) entry which is preliminary data.</text>
</comment>
<proteinExistence type="predicted"/>
<organism evidence="2 4">
    <name type="scientific">Cryobacterium roopkundense</name>
    <dbReference type="NCBI Taxonomy" id="1001240"/>
    <lineage>
        <taxon>Bacteria</taxon>
        <taxon>Bacillati</taxon>
        <taxon>Actinomycetota</taxon>
        <taxon>Actinomycetes</taxon>
        <taxon>Micrococcales</taxon>
        <taxon>Microbacteriaceae</taxon>
        <taxon>Cryobacterium</taxon>
    </lineage>
</organism>
<evidence type="ECO:0000313" key="4">
    <source>
        <dbReference type="Proteomes" id="UP000029864"/>
    </source>
</evidence>
<dbReference type="Proteomes" id="UP000029864">
    <property type="component" value="Unassembled WGS sequence"/>
</dbReference>
<dbReference type="Proteomes" id="UP000561726">
    <property type="component" value="Unassembled WGS sequence"/>
</dbReference>
<evidence type="ECO:0000313" key="2">
    <source>
        <dbReference type="EMBL" id="KGJ80122.1"/>
    </source>
</evidence>
<name>A0A099JRA7_9MICO</name>